<sequence length="55" mass="6119">MQRHGIREAGWVNGGTAISAMPVHVAAFPIPPSRHFLQARQFLSTEGHYGKSFDR</sequence>
<reference evidence="1 2" key="1">
    <citation type="journal article" date="2018" name="Front. Plant Sci.">
        <title>Red Clover (Trifolium pratense) and Zigzag Clover (T. medium) - A Picture of Genomic Similarities and Differences.</title>
        <authorList>
            <person name="Dluhosova J."/>
            <person name="Istvanek J."/>
            <person name="Nedelnik J."/>
            <person name="Repkova J."/>
        </authorList>
    </citation>
    <scope>NUCLEOTIDE SEQUENCE [LARGE SCALE GENOMIC DNA]</scope>
    <source>
        <strain evidence="2">cv. 10/8</strain>
        <tissue evidence="1">Leaf</tissue>
    </source>
</reference>
<evidence type="ECO:0000313" key="1">
    <source>
        <dbReference type="EMBL" id="MCI36448.1"/>
    </source>
</evidence>
<dbReference type="EMBL" id="LXQA010233952">
    <property type="protein sequence ID" value="MCI36448.1"/>
    <property type="molecule type" value="Genomic_DNA"/>
</dbReference>
<feature type="non-terminal residue" evidence="1">
    <location>
        <position position="55"/>
    </location>
</feature>
<organism evidence="1 2">
    <name type="scientific">Trifolium medium</name>
    <dbReference type="NCBI Taxonomy" id="97028"/>
    <lineage>
        <taxon>Eukaryota</taxon>
        <taxon>Viridiplantae</taxon>
        <taxon>Streptophyta</taxon>
        <taxon>Embryophyta</taxon>
        <taxon>Tracheophyta</taxon>
        <taxon>Spermatophyta</taxon>
        <taxon>Magnoliopsida</taxon>
        <taxon>eudicotyledons</taxon>
        <taxon>Gunneridae</taxon>
        <taxon>Pentapetalae</taxon>
        <taxon>rosids</taxon>
        <taxon>fabids</taxon>
        <taxon>Fabales</taxon>
        <taxon>Fabaceae</taxon>
        <taxon>Papilionoideae</taxon>
        <taxon>50 kb inversion clade</taxon>
        <taxon>NPAAA clade</taxon>
        <taxon>Hologalegina</taxon>
        <taxon>IRL clade</taxon>
        <taxon>Trifolieae</taxon>
        <taxon>Trifolium</taxon>
    </lineage>
</organism>
<keyword evidence="2" id="KW-1185">Reference proteome</keyword>
<proteinExistence type="predicted"/>
<evidence type="ECO:0000313" key="2">
    <source>
        <dbReference type="Proteomes" id="UP000265520"/>
    </source>
</evidence>
<name>A0A392RIM7_9FABA</name>
<dbReference type="AlphaFoldDB" id="A0A392RIM7"/>
<comment type="caution">
    <text evidence="1">The sequence shown here is derived from an EMBL/GenBank/DDBJ whole genome shotgun (WGS) entry which is preliminary data.</text>
</comment>
<accession>A0A392RIM7</accession>
<dbReference type="Proteomes" id="UP000265520">
    <property type="component" value="Unassembled WGS sequence"/>
</dbReference>
<protein>
    <submittedName>
        <fullName evidence="1">Uncharacterized protein</fullName>
    </submittedName>
</protein>